<organism evidence="1 2">
    <name type="scientific">Roseibium album</name>
    <dbReference type="NCBI Taxonomy" id="311410"/>
    <lineage>
        <taxon>Bacteria</taxon>
        <taxon>Pseudomonadati</taxon>
        <taxon>Pseudomonadota</taxon>
        <taxon>Alphaproteobacteria</taxon>
        <taxon>Hyphomicrobiales</taxon>
        <taxon>Stappiaceae</taxon>
        <taxon>Roseibium</taxon>
    </lineage>
</organism>
<reference evidence="2" key="1">
    <citation type="submission" date="2015-07" db="EMBL/GenBank/DDBJ databases">
        <authorList>
            <person name="Rodrigo-Torres Lidia"/>
            <person name="Arahal R.David."/>
        </authorList>
    </citation>
    <scope>NUCLEOTIDE SEQUENCE [LARGE SCALE GENOMIC DNA]</scope>
    <source>
        <strain evidence="2">CECT 5096</strain>
    </source>
</reference>
<name>A0A0M6ZG06_9HYPH</name>
<protein>
    <submittedName>
        <fullName evidence="1">Uncharacterized protein</fullName>
    </submittedName>
</protein>
<dbReference type="InterPro" id="IPR025644">
    <property type="entry name" value="DUF4344"/>
</dbReference>
<dbReference type="STRING" id="311410.LA5095_04285"/>
<evidence type="ECO:0000313" key="2">
    <source>
        <dbReference type="Proteomes" id="UP000049983"/>
    </source>
</evidence>
<keyword evidence="2" id="KW-1185">Reference proteome</keyword>
<accession>A0A0M6ZG06</accession>
<evidence type="ECO:0000313" key="1">
    <source>
        <dbReference type="EMBL" id="CTQ75515.1"/>
    </source>
</evidence>
<dbReference type="RefSeq" id="WP_055118563.1">
    <property type="nucleotide sequence ID" value="NZ_CXWA01000008.1"/>
</dbReference>
<dbReference type="Pfam" id="PF14247">
    <property type="entry name" value="DUF4344"/>
    <property type="match status" value="2"/>
</dbReference>
<dbReference type="GeneID" id="97671712"/>
<gene>
    <name evidence="1" type="ORF">LA5096_04418</name>
</gene>
<sequence>MTSIVNPFSFLLIALILAISLVQEIASAQTGADADGEPYAGLEASLAELSSDSLGELLEFVSGNTLFVIYHEGGHMLVSELGLPVLAQEEDAVDNLATISMLAADTDDMDLFLYHAMTGWFLMSEDNHDALIFYDEHDLDQQRGYRMLCMMVGADEAAFLDLAQDLALPEDRIDSCGFDFDQASESWEVVTDPFVRDGDEPAGKIDIIYEDAPENLKTLATSFQESALMDQVANELDTFYDLPEQVTYRATTCGTDNAFWDPDLREVIICYELLGGFASLYLDLLSGED</sequence>
<dbReference type="Proteomes" id="UP000049983">
    <property type="component" value="Unassembled WGS sequence"/>
</dbReference>
<dbReference type="OrthoDB" id="935695at2"/>
<dbReference type="EMBL" id="CXWC01000012">
    <property type="protein sequence ID" value="CTQ75515.1"/>
    <property type="molecule type" value="Genomic_DNA"/>
</dbReference>
<proteinExistence type="predicted"/>
<dbReference type="AlphaFoldDB" id="A0A0M6ZG06"/>